<proteinExistence type="predicted"/>
<feature type="non-terminal residue" evidence="2">
    <location>
        <position position="1"/>
    </location>
</feature>
<sequence>ARFPYLISAVAFIPLAYASGDEDLVAKFMESGFSAIATPVLLLTLGLAIIVAIPMIIWMVVLMYRAYTVSCNIRGPKAIVTFIISLIGAEVLSKIAILLLAHNL</sequence>
<evidence type="ECO:0000256" key="1">
    <source>
        <dbReference type="SAM" id="Phobius"/>
    </source>
</evidence>
<protein>
    <recommendedName>
        <fullName evidence="3">Yip1 domain-containing protein</fullName>
    </recommendedName>
</protein>
<keyword evidence="1" id="KW-0812">Transmembrane</keyword>
<feature type="transmembrane region" description="Helical" evidence="1">
    <location>
        <begin position="42"/>
        <end position="67"/>
    </location>
</feature>
<organism evidence="2">
    <name type="scientific">marine sediment metagenome</name>
    <dbReference type="NCBI Taxonomy" id="412755"/>
    <lineage>
        <taxon>unclassified sequences</taxon>
        <taxon>metagenomes</taxon>
        <taxon>ecological metagenomes</taxon>
    </lineage>
</organism>
<dbReference type="EMBL" id="BARV01014759">
    <property type="protein sequence ID" value="GAI22837.1"/>
    <property type="molecule type" value="Genomic_DNA"/>
</dbReference>
<dbReference type="AlphaFoldDB" id="X1LTY6"/>
<reference evidence="2" key="1">
    <citation type="journal article" date="2014" name="Front. Microbiol.">
        <title>High frequency of phylogenetically diverse reductive dehalogenase-homologous genes in deep subseafloor sedimentary metagenomes.</title>
        <authorList>
            <person name="Kawai M."/>
            <person name="Futagami T."/>
            <person name="Toyoda A."/>
            <person name="Takaki Y."/>
            <person name="Nishi S."/>
            <person name="Hori S."/>
            <person name="Arai W."/>
            <person name="Tsubouchi T."/>
            <person name="Morono Y."/>
            <person name="Uchiyama I."/>
            <person name="Ito T."/>
            <person name="Fujiyama A."/>
            <person name="Inagaki F."/>
            <person name="Takami H."/>
        </authorList>
    </citation>
    <scope>NUCLEOTIDE SEQUENCE</scope>
    <source>
        <strain evidence="2">Expedition CK06-06</strain>
    </source>
</reference>
<keyword evidence="1" id="KW-0472">Membrane</keyword>
<name>X1LTY6_9ZZZZ</name>
<evidence type="ECO:0008006" key="3">
    <source>
        <dbReference type="Google" id="ProtNLM"/>
    </source>
</evidence>
<keyword evidence="1" id="KW-1133">Transmembrane helix</keyword>
<accession>X1LTY6</accession>
<gene>
    <name evidence="2" type="ORF">S06H3_25617</name>
</gene>
<evidence type="ECO:0000313" key="2">
    <source>
        <dbReference type="EMBL" id="GAI22837.1"/>
    </source>
</evidence>
<feature type="transmembrane region" description="Helical" evidence="1">
    <location>
        <begin position="79"/>
        <end position="101"/>
    </location>
</feature>
<comment type="caution">
    <text evidence="2">The sequence shown here is derived from an EMBL/GenBank/DDBJ whole genome shotgun (WGS) entry which is preliminary data.</text>
</comment>